<dbReference type="AlphaFoldDB" id="A0A0H4WQV0"/>
<dbReference type="EMBL" id="CP012109">
    <property type="protein sequence ID" value="AKQ65134.1"/>
    <property type="molecule type" value="Genomic_DNA"/>
</dbReference>
<evidence type="ECO:0000256" key="1">
    <source>
        <dbReference type="SAM" id="MobiDB-lite"/>
    </source>
</evidence>
<keyword evidence="3" id="KW-1185">Reference proteome</keyword>
<gene>
    <name evidence="2" type="ORF">A176_002046</name>
</gene>
<reference evidence="2 3" key="1">
    <citation type="journal article" date="2016" name="PLoS ONE">
        <title>Complete Genome Sequence and Comparative Genomics of a Novel Myxobacterium Myxococcus hansupus.</title>
        <authorList>
            <person name="Sharma G."/>
            <person name="Narwani T."/>
            <person name="Subramanian S."/>
        </authorList>
    </citation>
    <scope>NUCLEOTIDE SEQUENCE [LARGE SCALE GENOMIC DNA]</scope>
    <source>
        <strain evidence="3">mixupus</strain>
    </source>
</reference>
<protein>
    <submittedName>
        <fullName evidence="2">Uncharacterized protein</fullName>
    </submittedName>
</protein>
<organism evidence="2 3">
    <name type="scientific">Pseudomyxococcus hansupus</name>
    <dbReference type="NCBI Taxonomy" id="1297742"/>
    <lineage>
        <taxon>Bacteria</taxon>
        <taxon>Pseudomonadati</taxon>
        <taxon>Myxococcota</taxon>
        <taxon>Myxococcia</taxon>
        <taxon>Myxococcales</taxon>
        <taxon>Cystobacterineae</taxon>
        <taxon>Myxococcaceae</taxon>
        <taxon>Pseudomyxococcus</taxon>
    </lineage>
</organism>
<proteinExistence type="predicted"/>
<evidence type="ECO:0000313" key="2">
    <source>
        <dbReference type="EMBL" id="AKQ65134.1"/>
    </source>
</evidence>
<sequence>MKTPAGGRRFRPKKAHGDKAYASKKNRRELHRCSIARALPVLG</sequence>
<name>A0A0H4WQV0_9BACT</name>
<dbReference type="Proteomes" id="UP000009026">
    <property type="component" value="Chromosome"/>
</dbReference>
<accession>A0A0H4WQV0</accession>
<dbReference type="KEGG" id="mym:A176_002046"/>
<dbReference type="PATRIC" id="fig|1297742.4.peg.2070"/>
<evidence type="ECO:0000313" key="3">
    <source>
        <dbReference type="Proteomes" id="UP000009026"/>
    </source>
</evidence>
<feature type="region of interest" description="Disordered" evidence="1">
    <location>
        <begin position="1"/>
        <end position="26"/>
    </location>
</feature>